<evidence type="ECO:0000313" key="1">
    <source>
        <dbReference type="EMBL" id="CUN55988.1"/>
    </source>
</evidence>
<dbReference type="RefSeq" id="WP_022192583.1">
    <property type="nucleotide sequence ID" value="NZ_CAJSZN010000002.1"/>
</dbReference>
<organism evidence="2 4">
    <name type="scientific">Parabacteroides distasonis</name>
    <dbReference type="NCBI Taxonomy" id="823"/>
    <lineage>
        <taxon>Bacteria</taxon>
        <taxon>Pseudomonadati</taxon>
        <taxon>Bacteroidota</taxon>
        <taxon>Bacteroidia</taxon>
        <taxon>Bacteroidales</taxon>
        <taxon>Tannerellaceae</taxon>
        <taxon>Parabacteroides</taxon>
    </lineage>
</organism>
<evidence type="ECO:0000313" key="2">
    <source>
        <dbReference type="EMBL" id="MRY57904.1"/>
    </source>
</evidence>
<dbReference type="Proteomes" id="UP000463337">
    <property type="component" value="Unassembled WGS sequence"/>
</dbReference>
<evidence type="ECO:0000313" key="4">
    <source>
        <dbReference type="Proteomes" id="UP000463337"/>
    </source>
</evidence>
<dbReference type="EMBL" id="WKLT01000006">
    <property type="protein sequence ID" value="MRY57904.1"/>
    <property type="molecule type" value="Genomic_DNA"/>
</dbReference>
<dbReference type="AlphaFoldDB" id="A0A173XZV6"/>
<sequence length="140" mass="15174">MMETVNDIIKSALSLGACSGSNGVTDWRSLVWLFFSPQGREFCAENDFPSLDMFRGMAGHVMPYGVYVDSGHVYVTNPGNIAVIGDTDAVITIDDNERVHKVILMHGGKARVVASDYAVILLVNIGGEVEINKDNTVVIL</sequence>
<reference evidence="2 4" key="2">
    <citation type="journal article" date="2019" name="Nat. Med.">
        <title>A library of human gut bacterial isolates paired with longitudinal multiomics data enables mechanistic microbiome research.</title>
        <authorList>
            <person name="Poyet M."/>
            <person name="Groussin M."/>
            <person name="Gibbons S.M."/>
            <person name="Avila-Pacheco J."/>
            <person name="Jiang X."/>
            <person name="Kearney S.M."/>
            <person name="Perrotta A.R."/>
            <person name="Berdy B."/>
            <person name="Zhao S."/>
            <person name="Lieberman T.D."/>
            <person name="Swanson P.K."/>
            <person name="Smith M."/>
            <person name="Roesemann S."/>
            <person name="Alexander J.E."/>
            <person name="Rich S.A."/>
            <person name="Livny J."/>
            <person name="Vlamakis H."/>
            <person name="Clish C."/>
            <person name="Bullock K."/>
            <person name="Deik A."/>
            <person name="Scott J."/>
            <person name="Pierce K.A."/>
            <person name="Xavier R.J."/>
            <person name="Alm E.J."/>
        </authorList>
    </citation>
    <scope>NUCLEOTIDE SEQUENCE [LARGE SCALE GENOMIC DNA]</scope>
    <source>
        <strain evidence="2 4">BIOML-A41</strain>
    </source>
</reference>
<name>A0A173XZV6_PARDI</name>
<dbReference type="EMBL" id="CYYK01000002">
    <property type="protein sequence ID" value="CUN55988.1"/>
    <property type="molecule type" value="Genomic_DNA"/>
</dbReference>
<gene>
    <name evidence="1" type="ORF">ERS852380_00584</name>
    <name evidence="2" type="ORF">GKD59_08265</name>
</gene>
<proteinExistence type="predicted"/>
<reference evidence="1 3" key="1">
    <citation type="submission" date="2015-09" db="EMBL/GenBank/DDBJ databases">
        <authorList>
            <consortium name="Pathogen Informatics"/>
        </authorList>
    </citation>
    <scope>NUCLEOTIDE SEQUENCE [LARGE SCALE GENOMIC DNA]</scope>
    <source>
        <strain evidence="1 3">2789STDY5608822</strain>
    </source>
</reference>
<evidence type="ECO:0000313" key="3">
    <source>
        <dbReference type="Proteomes" id="UP000095455"/>
    </source>
</evidence>
<dbReference type="Proteomes" id="UP000095455">
    <property type="component" value="Unassembled WGS sequence"/>
</dbReference>
<protein>
    <submittedName>
        <fullName evidence="2">Uncharacterized protein</fullName>
    </submittedName>
</protein>
<comment type="caution">
    <text evidence="2">The sequence shown here is derived from an EMBL/GenBank/DDBJ whole genome shotgun (WGS) entry which is preliminary data.</text>
</comment>
<accession>A0A173XZV6</accession>